<dbReference type="Proteomes" id="UP000652761">
    <property type="component" value="Unassembled WGS sequence"/>
</dbReference>
<feature type="compositionally biased region" description="Pro residues" evidence="1">
    <location>
        <begin position="87"/>
        <end position="96"/>
    </location>
</feature>
<feature type="region of interest" description="Disordered" evidence="1">
    <location>
        <begin position="43"/>
        <end position="187"/>
    </location>
</feature>
<dbReference type="EMBL" id="NMUH01000202">
    <property type="protein sequence ID" value="MQL74334.1"/>
    <property type="molecule type" value="Genomic_DNA"/>
</dbReference>
<comment type="caution">
    <text evidence="2">The sequence shown here is derived from an EMBL/GenBank/DDBJ whole genome shotgun (WGS) entry which is preliminary data.</text>
</comment>
<evidence type="ECO:0000256" key="1">
    <source>
        <dbReference type="SAM" id="MobiDB-lite"/>
    </source>
</evidence>
<dbReference type="PANTHER" id="PTHR33130:SF12">
    <property type="entry name" value="EXPRESSED PROTEIN"/>
    <property type="match status" value="1"/>
</dbReference>
<evidence type="ECO:0000313" key="2">
    <source>
        <dbReference type="EMBL" id="MQL74334.1"/>
    </source>
</evidence>
<reference evidence="2" key="1">
    <citation type="submission" date="2017-07" db="EMBL/GenBank/DDBJ databases">
        <title>Taro Niue Genome Assembly and Annotation.</title>
        <authorList>
            <person name="Atibalentja N."/>
            <person name="Keating K."/>
            <person name="Fields C.J."/>
        </authorList>
    </citation>
    <scope>NUCLEOTIDE SEQUENCE</scope>
    <source>
        <strain evidence="2">Niue_2</strain>
        <tissue evidence="2">Leaf</tissue>
    </source>
</reference>
<dbReference type="Pfam" id="PF07797">
    <property type="entry name" value="DUF1639"/>
    <property type="match status" value="1"/>
</dbReference>
<dbReference type="AlphaFoldDB" id="A0A843TYD1"/>
<accession>A0A843TYD1</accession>
<keyword evidence="3" id="KW-1185">Reference proteome</keyword>
<name>A0A843TYD1_COLES</name>
<feature type="compositionally biased region" description="Low complexity" evidence="1">
    <location>
        <begin position="97"/>
        <end position="108"/>
    </location>
</feature>
<evidence type="ECO:0000313" key="3">
    <source>
        <dbReference type="Proteomes" id="UP000652761"/>
    </source>
</evidence>
<sequence>MVMMEASEKEDAPPLPLPLPLTTFSAPFAAPSLRWPAKKRLRCFSPDAPSASSSLRFSPSRSPLRRISPPHDGASNSMCIAASSETPPSPSPPPPQQQQQDAPSRTPGSPLPPRSPTPSDRPRVMIRLRKARREGSPRDEDWEPPPAPPTDLSSAVPTGTARGWEGEAAGRTLRSSSRLAGEEEEKTGKRKGRVELWVTLSKTEVEEDFLRMTGYKPPRRCRLGRRKLGPDYLSRVFPGSWLPNRITADWYKVAEPSNPKEVCNSLVRYNRKGLKASSWEGYLLGSKFPAFPPLLNLYAIFGHQDRRCDSRLMAEREGSLLANKLVLWLSLLKNSGLSCSQCKLMETWFIHQRKVPMARASIIGQEVFPVETDPI</sequence>
<protein>
    <submittedName>
        <fullName evidence="2">Uncharacterized protein</fullName>
    </submittedName>
</protein>
<feature type="compositionally biased region" description="Low complexity" evidence="1">
    <location>
        <begin position="48"/>
        <end position="67"/>
    </location>
</feature>
<dbReference type="InterPro" id="IPR012438">
    <property type="entry name" value="DUF1639"/>
</dbReference>
<dbReference type="OrthoDB" id="769821at2759"/>
<feature type="compositionally biased region" description="Polar residues" evidence="1">
    <location>
        <begin position="74"/>
        <end position="86"/>
    </location>
</feature>
<dbReference type="PANTHER" id="PTHR33130">
    <property type="entry name" value="PUTATIVE (DUF1639)-RELATED"/>
    <property type="match status" value="1"/>
</dbReference>
<proteinExistence type="predicted"/>
<organism evidence="2 3">
    <name type="scientific">Colocasia esculenta</name>
    <name type="common">Wild taro</name>
    <name type="synonym">Arum esculentum</name>
    <dbReference type="NCBI Taxonomy" id="4460"/>
    <lineage>
        <taxon>Eukaryota</taxon>
        <taxon>Viridiplantae</taxon>
        <taxon>Streptophyta</taxon>
        <taxon>Embryophyta</taxon>
        <taxon>Tracheophyta</taxon>
        <taxon>Spermatophyta</taxon>
        <taxon>Magnoliopsida</taxon>
        <taxon>Liliopsida</taxon>
        <taxon>Araceae</taxon>
        <taxon>Aroideae</taxon>
        <taxon>Colocasieae</taxon>
        <taxon>Colocasia</taxon>
    </lineage>
</organism>
<gene>
    <name evidence="2" type="ORF">Taro_006711</name>
</gene>